<dbReference type="Proteomes" id="UP000886595">
    <property type="component" value="Unassembled WGS sequence"/>
</dbReference>
<dbReference type="EMBL" id="JAAMPC010000005">
    <property type="protein sequence ID" value="KAG2312812.1"/>
    <property type="molecule type" value="Genomic_DNA"/>
</dbReference>
<keyword evidence="3" id="KW-1185">Reference proteome</keyword>
<keyword evidence="1" id="KW-1133">Transmembrane helix</keyword>
<feature type="transmembrane region" description="Helical" evidence="1">
    <location>
        <begin position="41"/>
        <end position="60"/>
    </location>
</feature>
<sequence>MHAFLSPDLTTVEQITNIKRPTDVPDSGCKDGYEFFLIDSLLLFSLLLTTVVTLTMLIYLNFTIREKEPHVAKAKKRKVDYEEPETLQ</sequence>
<organism evidence="2 3">
    <name type="scientific">Brassica carinata</name>
    <name type="common">Ethiopian mustard</name>
    <name type="synonym">Abyssinian cabbage</name>
    <dbReference type="NCBI Taxonomy" id="52824"/>
    <lineage>
        <taxon>Eukaryota</taxon>
        <taxon>Viridiplantae</taxon>
        <taxon>Streptophyta</taxon>
        <taxon>Embryophyta</taxon>
        <taxon>Tracheophyta</taxon>
        <taxon>Spermatophyta</taxon>
        <taxon>Magnoliopsida</taxon>
        <taxon>eudicotyledons</taxon>
        <taxon>Gunneridae</taxon>
        <taxon>Pentapetalae</taxon>
        <taxon>rosids</taxon>
        <taxon>malvids</taxon>
        <taxon>Brassicales</taxon>
        <taxon>Brassicaceae</taxon>
        <taxon>Brassiceae</taxon>
        <taxon>Brassica</taxon>
    </lineage>
</organism>
<dbReference type="AlphaFoldDB" id="A0A8X7VK88"/>
<evidence type="ECO:0000256" key="1">
    <source>
        <dbReference type="SAM" id="Phobius"/>
    </source>
</evidence>
<protein>
    <submittedName>
        <fullName evidence="2">Uncharacterized protein</fullName>
    </submittedName>
</protein>
<name>A0A8X7VK88_BRACI</name>
<evidence type="ECO:0000313" key="3">
    <source>
        <dbReference type="Proteomes" id="UP000886595"/>
    </source>
</evidence>
<keyword evidence="1" id="KW-0812">Transmembrane</keyword>
<gene>
    <name evidence="2" type="ORF">Bca52824_024369</name>
</gene>
<evidence type="ECO:0000313" key="2">
    <source>
        <dbReference type="EMBL" id="KAG2312812.1"/>
    </source>
</evidence>
<comment type="caution">
    <text evidence="2">The sequence shown here is derived from an EMBL/GenBank/DDBJ whole genome shotgun (WGS) entry which is preliminary data.</text>
</comment>
<reference evidence="2 3" key="1">
    <citation type="submission" date="2020-02" db="EMBL/GenBank/DDBJ databases">
        <authorList>
            <person name="Ma Q."/>
            <person name="Huang Y."/>
            <person name="Song X."/>
            <person name="Pei D."/>
        </authorList>
    </citation>
    <scope>NUCLEOTIDE SEQUENCE [LARGE SCALE GENOMIC DNA]</scope>
    <source>
        <strain evidence="2">Sxm20200214</strain>
        <tissue evidence="2">Leaf</tissue>
    </source>
</reference>
<proteinExistence type="predicted"/>
<keyword evidence="1" id="KW-0472">Membrane</keyword>
<accession>A0A8X7VK88</accession>